<accession>A0A518K2X5</accession>
<evidence type="ECO:0000313" key="3">
    <source>
        <dbReference type="Proteomes" id="UP000316426"/>
    </source>
</evidence>
<organism evidence="2 3">
    <name type="scientific">Botrimarina mediterranea</name>
    <dbReference type="NCBI Taxonomy" id="2528022"/>
    <lineage>
        <taxon>Bacteria</taxon>
        <taxon>Pseudomonadati</taxon>
        <taxon>Planctomycetota</taxon>
        <taxon>Planctomycetia</taxon>
        <taxon>Pirellulales</taxon>
        <taxon>Lacipirellulaceae</taxon>
        <taxon>Botrimarina</taxon>
    </lineage>
</organism>
<name>A0A518K2X5_9BACT</name>
<evidence type="ECO:0000313" key="2">
    <source>
        <dbReference type="EMBL" id="QDV72154.1"/>
    </source>
</evidence>
<dbReference type="Proteomes" id="UP000316426">
    <property type="component" value="Chromosome"/>
</dbReference>
<reference evidence="2 3" key="1">
    <citation type="submission" date="2019-02" db="EMBL/GenBank/DDBJ databases">
        <title>Deep-cultivation of Planctomycetes and their phenomic and genomic characterization uncovers novel biology.</title>
        <authorList>
            <person name="Wiegand S."/>
            <person name="Jogler M."/>
            <person name="Boedeker C."/>
            <person name="Pinto D."/>
            <person name="Vollmers J."/>
            <person name="Rivas-Marin E."/>
            <person name="Kohn T."/>
            <person name="Peeters S.H."/>
            <person name="Heuer A."/>
            <person name="Rast P."/>
            <person name="Oberbeckmann S."/>
            <person name="Bunk B."/>
            <person name="Jeske O."/>
            <person name="Meyerdierks A."/>
            <person name="Storesund J.E."/>
            <person name="Kallscheuer N."/>
            <person name="Luecker S."/>
            <person name="Lage O.M."/>
            <person name="Pohl T."/>
            <person name="Merkel B.J."/>
            <person name="Hornburger P."/>
            <person name="Mueller R.-W."/>
            <person name="Bruemmer F."/>
            <person name="Labrenz M."/>
            <person name="Spormann A.M."/>
            <person name="Op den Camp H."/>
            <person name="Overmann J."/>
            <person name="Amann R."/>
            <person name="Jetten M.S.M."/>
            <person name="Mascher T."/>
            <person name="Medema M.H."/>
            <person name="Devos D.P."/>
            <person name="Kaster A.-K."/>
            <person name="Ovreas L."/>
            <person name="Rohde M."/>
            <person name="Galperin M.Y."/>
            <person name="Jogler C."/>
        </authorList>
    </citation>
    <scope>NUCLEOTIDE SEQUENCE [LARGE SCALE GENOMIC DNA]</scope>
    <source>
        <strain evidence="2 3">Spa11</strain>
    </source>
</reference>
<protein>
    <submittedName>
        <fullName evidence="2">Uncharacterized protein</fullName>
    </submittedName>
</protein>
<proteinExistence type="predicted"/>
<dbReference type="EMBL" id="CP036349">
    <property type="protein sequence ID" value="QDV72154.1"/>
    <property type="molecule type" value="Genomic_DNA"/>
</dbReference>
<keyword evidence="3" id="KW-1185">Reference proteome</keyword>
<feature type="transmembrane region" description="Helical" evidence="1">
    <location>
        <begin position="32"/>
        <end position="53"/>
    </location>
</feature>
<evidence type="ECO:0000256" key="1">
    <source>
        <dbReference type="SAM" id="Phobius"/>
    </source>
</evidence>
<keyword evidence="1" id="KW-1133">Transmembrane helix</keyword>
<sequence>MRFERAVSNQRSAVSFRKLQSAIRNRQSAMTLVELLVVIVLVTTLVTTVIPILSPGGDNKRIREASRNLNAYLQGAQARAIETGRPFGVAFQRLSADTERGADNAVCVRAEYVEVPPHYSGMDSSSLARVCIDSNSQQLALQFVRLGTANAPGTDMLPAGYDVDLVPDRFLRPGDTVVVGKHTFVLGAATGNFAGRAYTPIDSTSSGQGYFNTTGNYTSANYPVFSVTIAGPDSANLSFLYDSEGVAVGQQQLQASGASSTFFATAPTPYQIQRQPVPAGGEPLEMPGSVAVDLQASVFTSGLRVFRPSYASIDSATNDFVAMRNPVMVLFSPQGNIDRVYGLFDNAGQPMTPQNVTSTLALCVGRRELIPPKQTEGAAALTAPMNHNEPINLERDIVARNLSETEAKVVMDQYNWLNLDSRWVLVGGQSGAVSTIATSGVYPGPLTATVDQQLAAAIENASSRTTAGGR</sequence>
<dbReference type="InterPro" id="IPR045584">
    <property type="entry name" value="Pilin-like"/>
</dbReference>
<dbReference type="SUPFAM" id="SSF54523">
    <property type="entry name" value="Pili subunits"/>
    <property type="match status" value="1"/>
</dbReference>
<dbReference type="Pfam" id="PF07963">
    <property type="entry name" value="N_methyl"/>
    <property type="match status" value="1"/>
</dbReference>
<keyword evidence="1" id="KW-0472">Membrane</keyword>
<dbReference type="AlphaFoldDB" id="A0A518K2X5"/>
<gene>
    <name evidence="2" type="ORF">Spa11_03260</name>
</gene>
<dbReference type="KEGG" id="bmei:Spa11_03260"/>
<dbReference type="RefSeq" id="WP_197529663.1">
    <property type="nucleotide sequence ID" value="NZ_CP036349.1"/>
</dbReference>
<dbReference type="InterPro" id="IPR012902">
    <property type="entry name" value="N_methyl_site"/>
</dbReference>
<keyword evidence="1" id="KW-0812">Transmembrane</keyword>